<dbReference type="Proteomes" id="UP001055940">
    <property type="component" value="Chromosome"/>
</dbReference>
<evidence type="ECO:0000313" key="3">
    <source>
        <dbReference type="Proteomes" id="UP001055940"/>
    </source>
</evidence>
<feature type="signal peptide" evidence="1">
    <location>
        <begin position="1"/>
        <end position="27"/>
    </location>
</feature>
<accession>A0ABY5DD15</accession>
<dbReference type="EMBL" id="CP099837">
    <property type="protein sequence ID" value="USY21027.1"/>
    <property type="molecule type" value="Genomic_DNA"/>
</dbReference>
<feature type="chain" id="PRO_5045150121" description="DUF732 domain-containing protein" evidence="1">
    <location>
        <begin position="28"/>
        <end position="102"/>
    </location>
</feature>
<keyword evidence="3" id="KW-1185">Reference proteome</keyword>
<dbReference type="RefSeq" id="WP_017578661.1">
    <property type="nucleotide sequence ID" value="NZ_BAAAJB010000044.1"/>
</dbReference>
<proteinExistence type="predicted"/>
<evidence type="ECO:0000313" key="2">
    <source>
        <dbReference type="EMBL" id="USY21027.1"/>
    </source>
</evidence>
<dbReference type="PROSITE" id="PS51257">
    <property type="entry name" value="PROKAR_LIPOPROTEIN"/>
    <property type="match status" value="1"/>
</dbReference>
<evidence type="ECO:0000256" key="1">
    <source>
        <dbReference type="SAM" id="SignalP"/>
    </source>
</evidence>
<sequence length="102" mass="11069">MHRPPALTAGAVLAVLLLVGCSSQSYDQDAHRDLIEAYGLEVHDMDAVTEFSESTCDATSAGAWTNGYMDSEGDAGLLVIAVEQMCPERLEEFEEALEPYGW</sequence>
<protein>
    <recommendedName>
        <fullName evidence="4">DUF732 domain-containing protein</fullName>
    </recommendedName>
</protein>
<name>A0ABY5DD15_9ACTN</name>
<organism evidence="2 3">
    <name type="scientific">Nocardiopsis exhalans</name>
    <dbReference type="NCBI Taxonomy" id="163604"/>
    <lineage>
        <taxon>Bacteria</taxon>
        <taxon>Bacillati</taxon>
        <taxon>Actinomycetota</taxon>
        <taxon>Actinomycetes</taxon>
        <taxon>Streptosporangiales</taxon>
        <taxon>Nocardiopsidaceae</taxon>
        <taxon>Nocardiopsis</taxon>
    </lineage>
</organism>
<evidence type="ECO:0008006" key="4">
    <source>
        <dbReference type="Google" id="ProtNLM"/>
    </source>
</evidence>
<gene>
    <name evidence="2" type="ORF">NE857_05135</name>
</gene>
<reference evidence="2" key="1">
    <citation type="submission" date="2022-06" db="EMBL/GenBank/DDBJ databases">
        <authorList>
            <person name="Ping M."/>
        </authorList>
    </citation>
    <scope>NUCLEOTIDE SEQUENCE</scope>
    <source>
        <strain evidence="2">JCM11759T</strain>
    </source>
</reference>
<keyword evidence="1" id="KW-0732">Signal</keyword>